<dbReference type="Proteomes" id="UP000594014">
    <property type="component" value="Chromosome"/>
</dbReference>
<keyword evidence="2" id="KW-1185">Reference proteome</keyword>
<proteinExistence type="predicted"/>
<dbReference type="EMBL" id="CP042469">
    <property type="protein sequence ID" value="QOX62201.1"/>
    <property type="molecule type" value="Genomic_DNA"/>
</dbReference>
<accession>A0ACD1A738</accession>
<protein>
    <submittedName>
        <fullName evidence="1">Transketolase</fullName>
    </submittedName>
</protein>
<reference evidence="1" key="1">
    <citation type="submission" date="2019-08" db="EMBL/GenBank/DDBJ databases">
        <title>Genome sequence of Clostridiales bacterium MT110.</title>
        <authorList>
            <person name="Cao J."/>
        </authorList>
    </citation>
    <scope>NUCLEOTIDE SEQUENCE</scope>
    <source>
        <strain evidence="1">MT110</strain>
    </source>
</reference>
<evidence type="ECO:0000313" key="1">
    <source>
        <dbReference type="EMBL" id="QOX62201.1"/>
    </source>
</evidence>
<gene>
    <name evidence="1" type="ORF">FRZ06_01955</name>
</gene>
<sequence length="301" mass="33222">MPEKVYSKEEIQEVATRVRKNILRLTLERGGCYLGQACSSAEIFASLYTGILNLGPSLGSMDAIPFPGVPSPDNMDYPKGSLYHGAFQADKDRFFVSPAHYASVVYCTLAETGRISHQAIEKFNVDGWNMEMIGAEHSPGFENTAGSLGQTISIACGTAHARKLKQETGRVFVLLSDGEIQEGQAWEAFQAASFYKLDNVVVFIDVNGQQLEGYTKDVMDIEPLAARLEAFGAKVMDVDGHDIQAMIDASKVEHEGKPLVVLCRTSAAHGIPLLEKRKPFLHFVRVGNDEMDDFKKFYDQM</sequence>
<organism evidence="1 2">
    <name type="scientific">Anoxybacterium hadale</name>
    <dbReference type="NCBI Taxonomy" id="3408580"/>
    <lineage>
        <taxon>Bacteria</taxon>
        <taxon>Bacillati</taxon>
        <taxon>Bacillota</taxon>
        <taxon>Clostridia</taxon>
        <taxon>Peptostreptococcales</taxon>
        <taxon>Anaerovoracaceae</taxon>
        <taxon>Anoxybacterium</taxon>
    </lineage>
</organism>
<name>A0ACD1A738_9FIRM</name>
<evidence type="ECO:0000313" key="2">
    <source>
        <dbReference type="Proteomes" id="UP000594014"/>
    </source>
</evidence>